<organism evidence="1 2">
    <name type="scientific">Litoreibacter roseus</name>
    <dbReference type="NCBI Taxonomy" id="2601869"/>
    <lineage>
        <taxon>Bacteria</taxon>
        <taxon>Pseudomonadati</taxon>
        <taxon>Pseudomonadota</taxon>
        <taxon>Alphaproteobacteria</taxon>
        <taxon>Rhodobacterales</taxon>
        <taxon>Roseobacteraceae</taxon>
        <taxon>Litoreibacter</taxon>
    </lineage>
</organism>
<dbReference type="Proteomes" id="UP000436822">
    <property type="component" value="Unassembled WGS sequence"/>
</dbReference>
<dbReference type="AlphaFoldDB" id="A0A6N6JGW7"/>
<evidence type="ECO:0000313" key="1">
    <source>
        <dbReference type="EMBL" id="GFE65355.1"/>
    </source>
</evidence>
<name>A0A6N6JGW7_9RHOB</name>
<evidence type="ECO:0000313" key="2">
    <source>
        <dbReference type="Proteomes" id="UP000436822"/>
    </source>
</evidence>
<gene>
    <name evidence="1" type="ORF">KIN_24290</name>
</gene>
<proteinExistence type="predicted"/>
<reference evidence="1 2" key="1">
    <citation type="submission" date="2019-12" db="EMBL/GenBank/DDBJ databases">
        <title>Litoreibacter badius sp. nov., a novel bacteriochlorophyll a-containing bacterium in the genus Litoreibacter.</title>
        <authorList>
            <person name="Kanamuro M."/>
            <person name="Takabe Y."/>
            <person name="Mori K."/>
            <person name="Takaichi S."/>
            <person name="Hanada S."/>
        </authorList>
    </citation>
    <scope>NUCLEOTIDE SEQUENCE [LARGE SCALE GENOMIC DNA]</scope>
    <source>
        <strain evidence="1 2">K6</strain>
    </source>
</reference>
<accession>A0A6N6JGW7</accession>
<dbReference type="EMBL" id="BLJE01000002">
    <property type="protein sequence ID" value="GFE65355.1"/>
    <property type="molecule type" value="Genomic_DNA"/>
</dbReference>
<protein>
    <submittedName>
        <fullName evidence="1">Uncharacterized protein</fullName>
    </submittedName>
</protein>
<sequence>MIITTDIDVGRTRQLVPKEQPPRKLSGQRTDIADKTLERGAKAPAEGIAISGERTEGAPRARGLRAIGAV</sequence>
<keyword evidence="2" id="KW-1185">Reference proteome</keyword>
<comment type="caution">
    <text evidence="1">The sequence shown here is derived from an EMBL/GenBank/DDBJ whole genome shotgun (WGS) entry which is preliminary data.</text>
</comment>